<keyword evidence="5 9" id="KW-0862">Zinc</keyword>
<keyword evidence="4 9" id="KW-0863">Zinc-finger</keyword>
<dbReference type="GO" id="GO:0007018">
    <property type="term" value="P:microtubule-based movement"/>
    <property type="evidence" value="ECO:0007669"/>
    <property type="project" value="InterPro"/>
</dbReference>
<dbReference type="InterPro" id="IPR027640">
    <property type="entry name" value="Kinesin-like_fam"/>
</dbReference>
<feature type="domain" description="TRAF-type" evidence="14">
    <location>
        <begin position="431"/>
        <end position="472"/>
    </location>
</feature>
<dbReference type="InterPro" id="IPR013083">
    <property type="entry name" value="Znf_RING/FYVE/PHD"/>
</dbReference>
<dbReference type="PRINTS" id="PR00380">
    <property type="entry name" value="KINESINHEAVY"/>
</dbReference>
<dbReference type="InterPro" id="IPR036961">
    <property type="entry name" value="Kinesin_motor_dom_sf"/>
</dbReference>
<dbReference type="Pfam" id="PF02176">
    <property type="entry name" value="zf-TRAF"/>
    <property type="match status" value="1"/>
</dbReference>
<dbReference type="InterPro" id="IPR027417">
    <property type="entry name" value="P-loop_NTPase"/>
</dbReference>
<keyword evidence="3 10" id="KW-0547">Nucleotide-binding</keyword>
<dbReference type="PROSITE" id="PS00411">
    <property type="entry name" value="KINESIN_MOTOR_1"/>
    <property type="match status" value="1"/>
</dbReference>
<feature type="zinc finger region" description="TRAF-type" evidence="9">
    <location>
        <begin position="431"/>
        <end position="472"/>
    </location>
</feature>
<evidence type="ECO:0000256" key="11">
    <source>
        <dbReference type="RuleBase" id="RU000394"/>
    </source>
</evidence>
<evidence type="ECO:0000256" key="7">
    <source>
        <dbReference type="ARBA" id="ARBA00023175"/>
    </source>
</evidence>
<dbReference type="GO" id="GO:0007019">
    <property type="term" value="P:microtubule depolymerization"/>
    <property type="evidence" value="ECO:0007669"/>
    <property type="project" value="TreeGrafter"/>
</dbReference>
<keyword evidence="2 9" id="KW-0479">Metal-binding</keyword>
<dbReference type="GO" id="GO:0003777">
    <property type="term" value="F:microtubule motor activity"/>
    <property type="evidence" value="ECO:0007669"/>
    <property type="project" value="InterPro"/>
</dbReference>
<dbReference type="InterPro" id="IPR001293">
    <property type="entry name" value="Znf_TRAF"/>
</dbReference>
<evidence type="ECO:0000256" key="8">
    <source>
        <dbReference type="ARBA" id="ARBA00061030"/>
    </source>
</evidence>
<keyword evidence="7 10" id="KW-0505">Motor protein</keyword>
<dbReference type="PROSITE" id="PS50067">
    <property type="entry name" value="KINESIN_MOTOR_2"/>
    <property type="match status" value="1"/>
</dbReference>
<dbReference type="PANTHER" id="PTHR47971">
    <property type="entry name" value="KINESIN-RELATED PROTEIN 6"/>
    <property type="match status" value="1"/>
</dbReference>
<evidence type="ECO:0000256" key="4">
    <source>
        <dbReference type="ARBA" id="ARBA00022771"/>
    </source>
</evidence>
<feature type="binding site" evidence="10">
    <location>
        <begin position="122"/>
        <end position="129"/>
    </location>
    <ligand>
        <name>ATP</name>
        <dbReference type="ChEBI" id="CHEBI:30616"/>
    </ligand>
</feature>
<dbReference type="PROSITE" id="PS50145">
    <property type="entry name" value="ZF_TRAF"/>
    <property type="match status" value="2"/>
</dbReference>
<keyword evidence="16" id="KW-1185">Reference proteome</keyword>
<dbReference type="Pfam" id="PF00225">
    <property type="entry name" value="Kinesin"/>
    <property type="match status" value="1"/>
</dbReference>
<organism evidence="15 16">
    <name type="scientific">Novymonas esmeraldas</name>
    <dbReference type="NCBI Taxonomy" id="1808958"/>
    <lineage>
        <taxon>Eukaryota</taxon>
        <taxon>Discoba</taxon>
        <taxon>Euglenozoa</taxon>
        <taxon>Kinetoplastea</taxon>
        <taxon>Metakinetoplastina</taxon>
        <taxon>Trypanosomatida</taxon>
        <taxon>Trypanosomatidae</taxon>
        <taxon>Novymonas</taxon>
    </lineage>
</organism>
<dbReference type="FunFam" id="3.40.850.10:FF:000012">
    <property type="entry name" value="Kinesin-like protein"/>
    <property type="match status" value="1"/>
</dbReference>
<dbReference type="GO" id="GO:0005874">
    <property type="term" value="C:microtubule"/>
    <property type="evidence" value="ECO:0007669"/>
    <property type="project" value="UniProtKB-KW"/>
</dbReference>
<keyword evidence="6 10" id="KW-0067">ATP-binding</keyword>
<dbReference type="SUPFAM" id="SSF49599">
    <property type="entry name" value="TRAF domain-like"/>
    <property type="match status" value="1"/>
</dbReference>
<gene>
    <name evidence="15" type="ORF">NESM_000897900</name>
</gene>
<dbReference type="Proteomes" id="UP001430356">
    <property type="component" value="Unassembled WGS sequence"/>
</dbReference>
<dbReference type="EMBL" id="JAECZO010000268">
    <property type="protein sequence ID" value="KAK7199269.1"/>
    <property type="molecule type" value="Genomic_DNA"/>
</dbReference>
<feature type="region of interest" description="Disordered" evidence="12">
    <location>
        <begin position="607"/>
        <end position="659"/>
    </location>
</feature>
<feature type="compositionally biased region" description="Polar residues" evidence="12">
    <location>
        <begin position="560"/>
        <end position="574"/>
    </location>
</feature>
<dbReference type="InterPro" id="IPR019821">
    <property type="entry name" value="Kinesin_motor_CS"/>
</dbReference>
<dbReference type="InterPro" id="IPR001752">
    <property type="entry name" value="Kinesin_motor_dom"/>
</dbReference>
<sequence>MRDDSPAGDSPSRPADRGSGVAPGGLLAGSSIVVAVRKRPRIPGREEDENDVVRCGEGGGASVTVYEPRMKLDLTPIIEPSNFNYDHVFGETCSNEVVYRECCQPLLQSVREGGGAVIFAFGQTGSGKTHTMLGTGERPGLYSLAVTELLSMTENSTMSASFYEVYGAKLFDLLNDRAEVKMLQDEYQNVHIMGITEQTVGSVDDVHALMMSGQQLRAIGTTHANDRSSRSHAVLEMKLRLMDSSNSEAQLGRITFVDLAGSERASDTAETDARTRREGAEINKSLLALKECIRAMTMRKRHIPFRGSKLTQILRESFVGRCRTCVIAAISPCQSHCEDTLNTLRYADRIKELKGPANPHIGVKPIPCKTCGQPIFIGDRHVCKRQVVSCPHCRQEVEKAELEAHISECKEVPLRCQHCNERMLRSEAANHSRRCHRQPLRCAACGAMVPRYLMDKHTQQECAEARVKCRYCGGVQSRQGLAAHEQSCDAVKVPCPHCLQGVRKKRLEGHVAGCARNPGRTTQSPRSAAQSIVALPSMNDSQTLASSCSSVAAQPGNGRSAGTGNITGTSSRASSAHIHGVGSAESAVAPGAAAAAADEGTGTLKFTHAHSSRTSPVELTSSTSFADRPAAQRSPAAGRRWRSGAISADGASEAGGEEDHVDSVVCPYSRYGCPVKVTRLNLAAHLSEWMQRHLELVTTYADRVDEQNMQLRRLVVRETDTLSTWAAAERMPKKAP</sequence>
<feature type="region of interest" description="Disordered" evidence="12">
    <location>
        <begin position="1"/>
        <end position="26"/>
    </location>
</feature>
<dbReference type="SUPFAM" id="SSF52540">
    <property type="entry name" value="P-loop containing nucleoside triphosphate hydrolases"/>
    <property type="match status" value="1"/>
</dbReference>
<dbReference type="Gene3D" id="3.30.40.10">
    <property type="entry name" value="Zinc/RING finger domain, C3HC4 (zinc finger)"/>
    <property type="match status" value="2"/>
</dbReference>
<evidence type="ECO:0000313" key="16">
    <source>
        <dbReference type="Proteomes" id="UP001430356"/>
    </source>
</evidence>
<dbReference type="GO" id="GO:0005524">
    <property type="term" value="F:ATP binding"/>
    <property type="evidence" value="ECO:0007669"/>
    <property type="project" value="UniProtKB-UniRule"/>
</dbReference>
<accession>A0AAW0EZP8</accession>
<dbReference type="GO" id="GO:0008270">
    <property type="term" value="F:zinc ion binding"/>
    <property type="evidence" value="ECO:0007669"/>
    <property type="project" value="UniProtKB-KW"/>
</dbReference>
<evidence type="ECO:0000256" key="3">
    <source>
        <dbReference type="ARBA" id="ARBA00022741"/>
    </source>
</evidence>
<feature type="zinc finger region" description="TRAF-type" evidence="9">
    <location>
        <begin position="382"/>
        <end position="423"/>
    </location>
</feature>
<dbReference type="PANTHER" id="PTHR47971:SF4">
    <property type="entry name" value="KINESIN-LIKE PROTEIN"/>
    <property type="match status" value="1"/>
</dbReference>
<dbReference type="AlphaFoldDB" id="A0AAW0EZP8"/>
<keyword evidence="1 11" id="KW-0493">Microtubule</keyword>
<proteinExistence type="inferred from homology"/>
<feature type="region of interest" description="Disordered" evidence="12">
    <location>
        <begin position="546"/>
        <end position="584"/>
    </location>
</feature>
<evidence type="ECO:0000256" key="1">
    <source>
        <dbReference type="ARBA" id="ARBA00022701"/>
    </source>
</evidence>
<feature type="domain" description="Kinesin motor" evidence="13">
    <location>
        <begin position="31"/>
        <end position="353"/>
    </location>
</feature>
<evidence type="ECO:0000256" key="2">
    <source>
        <dbReference type="ARBA" id="ARBA00022723"/>
    </source>
</evidence>
<evidence type="ECO:0000259" key="13">
    <source>
        <dbReference type="PROSITE" id="PS50067"/>
    </source>
</evidence>
<dbReference type="Gene3D" id="3.40.850.10">
    <property type="entry name" value="Kinesin motor domain"/>
    <property type="match status" value="1"/>
</dbReference>
<dbReference type="CDD" id="cd01367">
    <property type="entry name" value="KISc_KIF2_like"/>
    <property type="match status" value="1"/>
</dbReference>
<reference evidence="15 16" key="1">
    <citation type="journal article" date="2021" name="MBio">
        <title>A New Model Trypanosomatid, Novymonas esmeraldas: Genomic Perception of Its 'Candidatus Pandoraea novymonadis' Endosymbiont.</title>
        <authorList>
            <person name="Zakharova A."/>
            <person name="Saura A."/>
            <person name="Butenko A."/>
            <person name="Podesvova L."/>
            <person name="Warmusova S."/>
            <person name="Kostygov A.Y."/>
            <person name="Nenarokova A."/>
            <person name="Lukes J."/>
            <person name="Opperdoes F.R."/>
            <person name="Yurchenko V."/>
        </authorList>
    </citation>
    <scope>NUCLEOTIDE SEQUENCE [LARGE SCALE GENOMIC DNA]</scope>
    <source>
        <strain evidence="15 16">E262AT.01</strain>
    </source>
</reference>
<evidence type="ECO:0000259" key="14">
    <source>
        <dbReference type="PROSITE" id="PS50145"/>
    </source>
</evidence>
<comment type="caution">
    <text evidence="15">The sequence shown here is derived from an EMBL/GenBank/DDBJ whole genome shotgun (WGS) entry which is preliminary data.</text>
</comment>
<protein>
    <recommendedName>
        <fullName evidence="11">Kinesin-like protein</fullName>
    </recommendedName>
</protein>
<evidence type="ECO:0000256" key="10">
    <source>
        <dbReference type="PROSITE-ProRule" id="PRU00283"/>
    </source>
</evidence>
<dbReference type="SMART" id="SM00129">
    <property type="entry name" value="KISc"/>
    <property type="match status" value="1"/>
</dbReference>
<evidence type="ECO:0000256" key="12">
    <source>
        <dbReference type="SAM" id="MobiDB-lite"/>
    </source>
</evidence>
<feature type="compositionally biased region" description="Polar residues" evidence="12">
    <location>
        <begin position="612"/>
        <end position="625"/>
    </location>
</feature>
<feature type="domain" description="TRAF-type" evidence="14">
    <location>
        <begin position="382"/>
        <end position="423"/>
    </location>
</feature>
<evidence type="ECO:0000256" key="5">
    <source>
        <dbReference type="ARBA" id="ARBA00022833"/>
    </source>
</evidence>
<comment type="similarity">
    <text evidence="8">Belongs to the TRAFAC class myosin-kinesin ATPase superfamily. Kinesin family. KIN-13 subfamily.</text>
</comment>
<name>A0AAW0EZP8_9TRYP</name>
<dbReference type="GO" id="GO:0008017">
    <property type="term" value="F:microtubule binding"/>
    <property type="evidence" value="ECO:0007669"/>
    <property type="project" value="InterPro"/>
</dbReference>
<evidence type="ECO:0000256" key="9">
    <source>
        <dbReference type="PROSITE-ProRule" id="PRU00207"/>
    </source>
</evidence>
<evidence type="ECO:0000313" key="15">
    <source>
        <dbReference type="EMBL" id="KAK7199269.1"/>
    </source>
</evidence>
<evidence type="ECO:0000256" key="6">
    <source>
        <dbReference type="ARBA" id="ARBA00022840"/>
    </source>
</evidence>